<evidence type="ECO:0000256" key="1">
    <source>
        <dbReference type="SAM" id="Phobius"/>
    </source>
</evidence>
<reference evidence="3" key="1">
    <citation type="submission" date="2021-01" db="EMBL/GenBank/DDBJ databases">
        <authorList>
            <consortium name="Aspergillus chevalieri M1 genome sequencing consortium"/>
            <person name="Kazuki M."/>
            <person name="Futagami T."/>
        </authorList>
    </citation>
    <scope>NUCLEOTIDE SEQUENCE</scope>
    <source>
        <strain evidence="3">M1</strain>
    </source>
</reference>
<proteinExistence type="predicted"/>
<dbReference type="EMBL" id="AP024416">
    <property type="protein sequence ID" value="BCR84408.1"/>
    <property type="molecule type" value="Genomic_DNA"/>
</dbReference>
<feature type="chain" id="PRO_5031426230" evidence="2">
    <location>
        <begin position="18"/>
        <end position="258"/>
    </location>
</feature>
<keyword evidence="1" id="KW-1133">Transmembrane helix</keyword>
<keyword evidence="2" id="KW-0732">Signal</keyword>
<sequence>MLQFLLALLFTLTTTLANVEKTIFLAPTPSPLSSSSNITPDLSDLGLDLLSPENTILRTTLNASFPSPASPEGTESWFLLEGLNPGQRYEVRVCWLATQPTSFMLSTYPLDAIIDEPSLLASISHFSSARLASVDGNNPKDIVPQVSNSHHAPRRSLRRTQSRDSDSVLFLRIHAAADYFTNEQGLMENVPPVIADVILDPFLGNVFPKSLVPTACWGLLVVVAAIGIARWVVKEFGRVILQGIGNESAAGSTEKKGQ</sequence>
<name>A0A7R7ZJJ3_ASPCH</name>
<evidence type="ECO:0000313" key="4">
    <source>
        <dbReference type="Proteomes" id="UP000637239"/>
    </source>
</evidence>
<dbReference type="KEGG" id="ache:ACHE_11810A"/>
<dbReference type="PANTHER" id="PTHR28022:SF1">
    <property type="entry name" value="GPI MANNOSYLTRANSFERASE 2 SUBUNIT PGA1"/>
    <property type="match status" value="1"/>
</dbReference>
<keyword evidence="1" id="KW-0812">Transmembrane</keyword>
<evidence type="ECO:0000313" key="3">
    <source>
        <dbReference type="EMBL" id="BCR84408.1"/>
    </source>
</evidence>
<dbReference type="AlphaFoldDB" id="A0A7R7ZJJ3"/>
<dbReference type="InterPro" id="IPR019433">
    <property type="entry name" value="GPI_ManTrfase_II_coact_Pga1"/>
</dbReference>
<dbReference type="GO" id="GO:0031501">
    <property type="term" value="C:mannosyltransferase complex"/>
    <property type="evidence" value="ECO:0007669"/>
    <property type="project" value="TreeGrafter"/>
</dbReference>
<dbReference type="GO" id="GO:0000030">
    <property type="term" value="F:mannosyltransferase activity"/>
    <property type="evidence" value="ECO:0007669"/>
    <property type="project" value="TreeGrafter"/>
</dbReference>
<dbReference type="GeneID" id="66978767"/>
<keyword evidence="1" id="KW-0472">Membrane</keyword>
<feature type="transmembrane region" description="Helical" evidence="1">
    <location>
        <begin position="211"/>
        <end position="233"/>
    </location>
</feature>
<evidence type="ECO:0000256" key="2">
    <source>
        <dbReference type="SAM" id="SignalP"/>
    </source>
</evidence>
<dbReference type="RefSeq" id="XP_043132930.1">
    <property type="nucleotide sequence ID" value="XM_043276421.1"/>
</dbReference>
<protein>
    <submittedName>
        <fullName evidence="3">Uncharacterized protein</fullName>
    </submittedName>
</protein>
<dbReference type="GO" id="GO:0006506">
    <property type="term" value="P:GPI anchor biosynthetic process"/>
    <property type="evidence" value="ECO:0007669"/>
    <property type="project" value="TreeGrafter"/>
</dbReference>
<feature type="signal peptide" evidence="2">
    <location>
        <begin position="1"/>
        <end position="17"/>
    </location>
</feature>
<dbReference type="PANTHER" id="PTHR28022">
    <property type="entry name" value="GPI MANNOSYLTRANSFERASE 2 SUBUNIT PGA1"/>
    <property type="match status" value="1"/>
</dbReference>
<gene>
    <name evidence="3" type="ORF">ACHE_11810A</name>
</gene>
<dbReference type="Proteomes" id="UP000637239">
    <property type="component" value="Chromosome 1"/>
</dbReference>
<accession>A0A7R7ZJJ3</accession>
<organism evidence="3 4">
    <name type="scientific">Aspergillus chevalieri</name>
    <name type="common">Eurotium chevalieri</name>
    <dbReference type="NCBI Taxonomy" id="182096"/>
    <lineage>
        <taxon>Eukaryota</taxon>
        <taxon>Fungi</taxon>
        <taxon>Dikarya</taxon>
        <taxon>Ascomycota</taxon>
        <taxon>Pezizomycotina</taxon>
        <taxon>Eurotiomycetes</taxon>
        <taxon>Eurotiomycetidae</taxon>
        <taxon>Eurotiales</taxon>
        <taxon>Aspergillaceae</taxon>
        <taxon>Aspergillus</taxon>
        <taxon>Aspergillus subgen. Aspergillus</taxon>
    </lineage>
</organism>
<keyword evidence="4" id="KW-1185">Reference proteome</keyword>
<reference evidence="3" key="2">
    <citation type="submission" date="2021-02" db="EMBL/GenBank/DDBJ databases">
        <title>Aspergillus chevalieri M1 genome sequence.</title>
        <authorList>
            <person name="Kadooka C."/>
            <person name="Mori K."/>
            <person name="Futagami T."/>
        </authorList>
    </citation>
    <scope>NUCLEOTIDE SEQUENCE</scope>
    <source>
        <strain evidence="3">M1</strain>
    </source>
</reference>
<dbReference type="GO" id="GO:0005789">
    <property type="term" value="C:endoplasmic reticulum membrane"/>
    <property type="evidence" value="ECO:0007669"/>
    <property type="project" value="TreeGrafter"/>
</dbReference>